<dbReference type="InParanoid" id="B8C0M3"/>
<reference evidence="1 2" key="1">
    <citation type="journal article" date="2004" name="Science">
        <title>The genome of the diatom Thalassiosira pseudonana: ecology, evolution, and metabolism.</title>
        <authorList>
            <person name="Armbrust E.V."/>
            <person name="Berges J.A."/>
            <person name="Bowler C."/>
            <person name="Green B.R."/>
            <person name="Martinez D."/>
            <person name="Putnam N.H."/>
            <person name="Zhou S."/>
            <person name="Allen A.E."/>
            <person name="Apt K.E."/>
            <person name="Bechner M."/>
            <person name="Brzezinski M.A."/>
            <person name="Chaal B.K."/>
            <person name="Chiovitti A."/>
            <person name="Davis A.K."/>
            <person name="Demarest M.S."/>
            <person name="Detter J.C."/>
            <person name="Glavina T."/>
            <person name="Goodstein D."/>
            <person name="Hadi M.Z."/>
            <person name="Hellsten U."/>
            <person name="Hildebrand M."/>
            <person name="Jenkins B.D."/>
            <person name="Jurka J."/>
            <person name="Kapitonov V.V."/>
            <person name="Kroger N."/>
            <person name="Lau W.W."/>
            <person name="Lane T.W."/>
            <person name="Larimer F.W."/>
            <person name="Lippmeier J.C."/>
            <person name="Lucas S."/>
            <person name="Medina M."/>
            <person name="Montsant A."/>
            <person name="Obornik M."/>
            <person name="Parker M.S."/>
            <person name="Palenik B."/>
            <person name="Pazour G.J."/>
            <person name="Richardson P.M."/>
            <person name="Rynearson T.A."/>
            <person name="Saito M.A."/>
            <person name="Schwartz D.C."/>
            <person name="Thamatrakoln K."/>
            <person name="Valentin K."/>
            <person name="Vardi A."/>
            <person name="Wilkerson F.P."/>
            <person name="Rokhsar D.S."/>
        </authorList>
    </citation>
    <scope>NUCLEOTIDE SEQUENCE [LARGE SCALE GENOMIC DNA]</scope>
    <source>
        <strain evidence="1 2">CCMP1335</strain>
    </source>
</reference>
<reference evidence="1 2" key="2">
    <citation type="journal article" date="2008" name="Nature">
        <title>The Phaeodactylum genome reveals the evolutionary history of diatom genomes.</title>
        <authorList>
            <person name="Bowler C."/>
            <person name="Allen A.E."/>
            <person name="Badger J.H."/>
            <person name="Grimwood J."/>
            <person name="Jabbari K."/>
            <person name="Kuo A."/>
            <person name="Maheswari U."/>
            <person name="Martens C."/>
            <person name="Maumus F."/>
            <person name="Otillar R.P."/>
            <person name="Rayko E."/>
            <person name="Salamov A."/>
            <person name="Vandepoele K."/>
            <person name="Beszteri B."/>
            <person name="Gruber A."/>
            <person name="Heijde M."/>
            <person name="Katinka M."/>
            <person name="Mock T."/>
            <person name="Valentin K."/>
            <person name="Verret F."/>
            <person name="Berges J.A."/>
            <person name="Brownlee C."/>
            <person name="Cadoret J.P."/>
            <person name="Chiovitti A."/>
            <person name="Choi C.J."/>
            <person name="Coesel S."/>
            <person name="De Martino A."/>
            <person name="Detter J.C."/>
            <person name="Durkin C."/>
            <person name="Falciatore A."/>
            <person name="Fournet J."/>
            <person name="Haruta M."/>
            <person name="Huysman M.J."/>
            <person name="Jenkins B.D."/>
            <person name="Jiroutova K."/>
            <person name="Jorgensen R.E."/>
            <person name="Joubert Y."/>
            <person name="Kaplan A."/>
            <person name="Kroger N."/>
            <person name="Kroth P.G."/>
            <person name="La Roche J."/>
            <person name="Lindquist E."/>
            <person name="Lommer M."/>
            <person name="Martin-Jezequel V."/>
            <person name="Lopez P.J."/>
            <person name="Lucas S."/>
            <person name="Mangogna M."/>
            <person name="McGinnis K."/>
            <person name="Medlin L.K."/>
            <person name="Montsant A."/>
            <person name="Oudot-Le Secq M.P."/>
            <person name="Napoli C."/>
            <person name="Obornik M."/>
            <person name="Parker M.S."/>
            <person name="Petit J.L."/>
            <person name="Porcel B.M."/>
            <person name="Poulsen N."/>
            <person name="Robison M."/>
            <person name="Rychlewski L."/>
            <person name="Rynearson T.A."/>
            <person name="Schmutz J."/>
            <person name="Shapiro H."/>
            <person name="Siaut M."/>
            <person name="Stanley M."/>
            <person name="Sussman M.R."/>
            <person name="Taylor A.R."/>
            <person name="Vardi A."/>
            <person name="von Dassow P."/>
            <person name="Vyverman W."/>
            <person name="Willis A."/>
            <person name="Wyrwicz L.S."/>
            <person name="Rokhsar D.S."/>
            <person name="Weissenbach J."/>
            <person name="Armbrust E.V."/>
            <person name="Green B.R."/>
            <person name="Van de Peer Y."/>
            <person name="Grigoriev I.V."/>
        </authorList>
    </citation>
    <scope>NUCLEOTIDE SEQUENCE [LARGE SCALE GENOMIC DNA]</scope>
    <source>
        <strain evidence="1 2">CCMP1335</strain>
    </source>
</reference>
<dbReference type="GO" id="GO:0005975">
    <property type="term" value="P:carbohydrate metabolic process"/>
    <property type="evidence" value="ECO:0007669"/>
    <property type="project" value="InterPro"/>
</dbReference>
<dbReference type="InterPro" id="IPR008928">
    <property type="entry name" value="6-hairpin_glycosidase_sf"/>
</dbReference>
<accession>B8C0M3</accession>
<gene>
    <name evidence="1" type="ORF">THAPSDRAFT_22483</name>
</gene>
<evidence type="ECO:0000313" key="2">
    <source>
        <dbReference type="Proteomes" id="UP000001449"/>
    </source>
</evidence>
<organism evidence="1 2">
    <name type="scientific">Thalassiosira pseudonana</name>
    <name type="common">Marine diatom</name>
    <name type="synonym">Cyclotella nana</name>
    <dbReference type="NCBI Taxonomy" id="35128"/>
    <lineage>
        <taxon>Eukaryota</taxon>
        <taxon>Sar</taxon>
        <taxon>Stramenopiles</taxon>
        <taxon>Ochrophyta</taxon>
        <taxon>Bacillariophyta</taxon>
        <taxon>Coscinodiscophyceae</taxon>
        <taxon>Thalassiosirophycidae</taxon>
        <taxon>Thalassiosirales</taxon>
        <taxon>Thalassiosiraceae</taxon>
        <taxon>Thalassiosira</taxon>
    </lineage>
</organism>
<dbReference type="GeneID" id="7451399"/>
<sequence>MSSYQQGGTSYRVSRQLGALRWVGTPSSLGVFDGRLWLEIRTDGLEGAAITLQISLLLQSSRGWMNLDFTRDDSVGTSNVCLASSPSYVDAPTAHIIDWSLRLIIWQYLVSVHHPHHPHPQQHHVSSIISDEEAEPLNNGSYSPINTHTSNTNNGSWKKYTMGAALVALVGYMALSNSSSAPTAANVDMLNHGHEHSCKGHHCKDSKKDIMAEVKGKAGKSAKEDLNDLFDEQRRYVVRNFDARSTFSNFLPGLAGVFGKPVWSFYVNRGQGIASFGLASKDFPMLEFMTANKAYQMTPFVGFRTFLQGTRGGHGKKGGVSFLMEPFSPANSKVDLKNEEDDKPERTMYVGTNEMEIEEVDDVHGVTTAVKYFVLPEEDFAALVRRTTITNTGDDDLTLSALDGLAKLEPTGGKLQWGLKNIGRTLEGWMGVYHGDDTLTLPFYRMSTEPSDTASVKIEKAGHYCISFIEETGDLLPIVYDTEKVFGFSTTLQDPSGLLSRTVEDIVSNPQYGDAKTSSAFAAVQKAMLAPGESITVTSFYGKAEAVEDLPKIAKIVSEEGYVEERFERAREMMNDLTASVETHTANHLFNGAIKQNYLDNSLRGGMPLLLGDLDEKSRMSNADEDPRLKVYHVFSRIHGDLERDYNDFNIDPTYFSQGPGNYRDVAQNRRNDVIFSPRIGAFVVKQFLSFIQADGYEPLTVEAVAYLVEDPNLAARVASMIAANDKSVKIIQDIIRGGIFRPGQLFNLFDQLGVELAVTNQEAIDEIMAIATATPMAVYGSGYWADHWEYYLDLIEAYTSIYPDGEESLMYDTELRYFFSTATVKPRSEKYVVDYTFDGKSKHVLQLDATEFDEDKVKEQAAFRNVTTGLIANEANWQRTGKGGKGRAFTSSPIAKLFLLGTMKYAMRDAYGMGVEYEGGRPGWNDAMNGLAGMVGSGMPETFELSELLKYVLDVVTKYQRPIVVPSELGNMVDTINDALEELEASGYEDSYELSSEVPDDLFKYWDTVAAARESYRNEVQYYFSGDTTEISAEDAIEMLTNWYDQVQLGIARAMKIGSKGIDDDGTSGVPPSYFSYNITDWTLTKKKNAKGLPLANAKAMSVGVFPLFLEAPVRYMKLINDDGEKMLDMYNKVLNSGLRDDGLKMYYLSADLTGQSYDMGRMMAFAAGWLENQSIWMHMSYKYYLQLIRGKLYDQFYSEMRGGGMLPFMDPNVYGRSLMECSSFIASSAFKDPSIVGRGFLARLSGSTAEFLSIWRLMFIGPNPYIMNDDGSVEMQLIPALPLWLFEDLENDAEGKRDDEGNLVVSYKLFASIMVTYHNTLGTDLYDVSPTKYIVTMTDGSTVEVEGATIPTETAIKIRKMLGVETIDVYF</sequence>
<dbReference type="RefSeq" id="XP_002290006.1">
    <property type="nucleotide sequence ID" value="XM_002289970.1"/>
</dbReference>
<name>B8C0M3_THAPS</name>
<dbReference type="HOGENOM" id="CLU_277846_0_0_1"/>
<dbReference type="SUPFAM" id="SSF48208">
    <property type="entry name" value="Six-hairpin glycosidases"/>
    <property type="match status" value="1"/>
</dbReference>
<dbReference type="OMA" id="PGWLENE"/>
<keyword evidence="2" id="KW-1185">Reference proteome</keyword>
<evidence type="ECO:0000313" key="1">
    <source>
        <dbReference type="EMBL" id="EED93543.1"/>
    </source>
</evidence>
<protein>
    <submittedName>
        <fullName evidence="1">Uncharacterized protein</fullName>
    </submittedName>
</protein>
<proteinExistence type="predicted"/>
<dbReference type="Proteomes" id="UP000001449">
    <property type="component" value="Chromosome 4"/>
</dbReference>
<dbReference type="KEGG" id="tps:THAPSDRAFT_22483"/>
<dbReference type="eggNOG" id="ENOG502RIF7">
    <property type="taxonomic scope" value="Eukaryota"/>
</dbReference>
<dbReference type="EMBL" id="CM000641">
    <property type="protein sequence ID" value="EED93543.1"/>
    <property type="molecule type" value="Genomic_DNA"/>
</dbReference>
<dbReference type="PaxDb" id="35128-Thaps22483"/>